<evidence type="ECO:0000313" key="3">
    <source>
        <dbReference type="Proteomes" id="UP000297245"/>
    </source>
</evidence>
<reference evidence="2 3" key="1">
    <citation type="journal article" date="2019" name="Nat. Ecol. Evol.">
        <title>Megaphylogeny resolves global patterns of mushroom evolution.</title>
        <authorList>
            <person name="Varga T."/>
            <person name="Krizsan K."/>
            <person name="Foldi C."/>
            <person name="Dima B."/>
            <person name="Sanchez-Garcia M."/>
            <person name="Sanchez-Ramirez S."/>
            <person name="Szollosi G.J."/>
            <person name="Szarkandi J.G."/>
            <person name="Papp V."/>
            <person name="Albert L."/>
            <person name="Andreopoulos W."/>
            <person name="Angelini C."/>
            <person name="Antonin V."/>
            <person name="Barry K.W."/>
            <person name="Bougher N.L."/>
            <person name="Buchanan P."/>
            <person name="Buyck B."/>
            <person name="Bense V."/>
            <person name="Catcheside P."/>
            <person name="Chovatia M."/>
            <person name="Cooper J."/>
            <person name="Damon W."/>
            <person name="Desjardin D."/>
            <person name="Finy P."/>
            <person name="Geml J."/>
            <person name="Haridas S."/>
            <person name="Hughes K."/>
            <person name="Justo A."/>
            <person name="Karasinski D."/>
            <person name="Kautmanova I."/>
            <person name="Kiss B."/>
            <person name="Kocsube S."/>
            <person name="Kotiranta H."/>
            <person name="LaButti K.M."/>
            <person name="Lechner B.E."/>
            <person name="Liimatainen K."/>
            <person name="Lipzen A."/>
            <person name="Lukacs Z."/>
            <person name="Mihaltcheva S."/>
            <person name="Morgado L.N."/>
            <person name="Niskanen T."/>
            <person name="Noordeloos M.E."/>
            <person name="Ohm R.A."/>
            <person name="Ortiz-Santana B."/>
            <person name="Ovrebo C."/>
            <person name="Racz N."/>
            <person name="Riley R."/>
            <person name="Savchenko A."/>
            <person name="Shiryaev A."/>
            <person name="Soop K."/>
            <person name="Spirin V."/>
            <person name="Szebenyi C."/>
            <person name="Tomsovsky M."/>
            <person name="Tulloss R.E."/>
            <person name="Uehling J."/>
            <person name="Grigoriev I.V."/>
            <person name="Vagvolgyi C."/>
            <person name="Papp T."/>
            <person name="Martin F.M."/>
            <person name="Miettinen O."/>
            <person name="Hibbett D.S."/>
            <person name="Nagy L.G."/>
        </authorList>
    </citation>
    <scope>NUCLEOTIDE SEQUENCE [LARGE SCALE GENOMIC DNA]</scope>
    <source>
        <strain evidence="2 3">CBS 962.96</strain>
    </source>
</reference>
<keyword evidence="3" id="KW-1185">Reference proteome</keyword>
<proteinExistence type="predicted"/>
<keyword evidence="1" id="KW-0472">Membrane</keyword>
<name>A0A4S8MCB9_DENBC</name>
<evidence type="ECO:0000313" key="2">
    <source>
        <dbReference type="EMBL" id="THV00090.1"/>
    </source>
</evidence>
<keyword evidence="1" id="KW-1133">Transmembrane helix</keyword>
<evidence type="ECO:0000256" key="1">
    <source>
        <dbReference type="SAM" id="Phobius"/>
    </source>
</evidence>
<keyword evidence="1" id="KW-0812">Transmembrane</keyword>
<gene>
    <name evidence="2" type="ORF">K435DRAFT_468735</name>
</gene>
<sequence>MSYTYQQEPSESLSLLYFILTLITTIKIPCHSVIQERLFSYRTSVTAQFCTPADDALNPCRGKIGRSSCMNLSYKSDTPLSLS</sequence>
<dbReference type="Proteomes" id="UP000297245">
    <property type="component" value="Unassembled WGS sequence"/>
</dbReference>
<accession>A0A4S8MCB9</accession>
<dbReference type="EMBL" id="ML179109">
    <property type="protein sequence ID" value="THV00090.1"/>
    <property type="molecule type" value="Genomic_DNA"/>
</dbReference>
<dbReference type="AlphaFoldDB" id="A0A4S8MCB9"/>
<feature type="transmembrane region" description="Helical" evidence="1">
    <location>
        <begin position="15"/>
        <end position="34"/>
    </location>
</feature>
<protein>
    <submittedName>
        <fullName evidence="2">Uncharacterized protein</fullName>
    </submittedName>
</protein>
<organism evidence="2 3">
    <name type="scientific">Dendrothele bispora (strain CBS 962.96)</name>
    <dbReference type="NCBI Taxonomy" id="1314807"/>
    <lineage>
        <taxon>Eukaryota</taxon>
        <taxon>Fungi</taxon>
        <taxon>Dikarya</taxon>
        <taxon>Basidiomycota</taxon>
        <taxon>Agaricomycotina</taxon>
        <taxon>Agaricomycetes</taxon>
        <taxon>Agaricomycetidae</taxon>
        <taxon>Agaricales</taxon>
        <taxon>Agaricales incertae sedis</taxon>
        <taxon>Dendrothele</taxon>
    </lineage>
</organism>